<gene>
    <name evidence="1" type="ORF">CWD77_08665</name>
</gene>
<accession>A0A2N0VHL9</accession>
<dbReference type="Proteomes" id="UP000233398">
    <property type="component" value="Unassembled WGS sequence"/>
</dbReference>
<dbReference type="EMBL" id="PISP01000002">
    <property type="protein sequence ID" value="PKD43628.1"/>
    <property type="molecule type" value="Genomic_DNA"/>
</dbReference>
<dbReference type="RefSeq" id="WP_101073170.1">
    <property type="nucleotide sequence ID" value="NZ_PISP01000002.1"/>
</dbReference>
<comment type="caution">
    <text evidence="1">The sequence shown here is derived from an EMBL/GenBank/DDBJ whole genome shotgun (WGS) entry which is preliminary data.</text>
</comment>
<reference evidence="1 2" key="1">
    <citation type="submission" date="2017-11" db="EMBL/GenBank/DDBJ databases">
        <title>Rhodohalobacter 15182 sp. nov., isolated from a salt lake.</title>
        <authorList>
            <person name="Han S."/>
        </authorList>
    </citation>
    <scope>NUCLEOTIDE SEQUENCE [LARGE SCALE GENOMIC DNA]</scope>
    <source>
        <strain evidence="1 2">15182</strain>
    </source>
</reference>
<name>A0A2N0VHL9_9BACT</name>
<protein>
    <submittedName>
        <fullName evidence="1">Uncharacterized protein</fullName>
    </submittedName>
</protein>
<sequence length="220" mass="25937">MTDIFKLIYEHDLRLDQLRERQLDRNKQEVSGSIEDFLKPDPTYSKFYFSGSLLSKNEFGLSCMVHFDEFLDRFSSALSDYQVYRRDQRVSLKEAVADTELGIPLILTKSESNAWTDLDLNLDIDSNVGHKKEGLSEVLKSEDLVLYKEPAHNGFDLHLFSRVNIYNSFFEQFQKMVSENFRFFSINGKRVRSERKFYFETWTLDRPPHGVEEVFKETVL</sequence>
<organism evidence="1 2">
    <name type="scientific">Rhodohalobacter barkolensis</name>
    <dbReference type="NCBI Taxonomy" id="2053187"/>
    <lineage>
        <taxon>Bacteria</taxon>
        <taxon>Pseudomonadati</taxon>
        <taxon>Balneolota</taxon>
        <taxon>Balneolia</taxon>
        <taxon>Balneolales</taxon>
        <taxon>Balneolaceae</taxon>
        <taxon>Rhodohalobacter</taxon>
    </lineage>
</organism>
<dbReference type="OrthoDB" id="1524663at2"/>
<proteinExistence type="predicted"/>
<evidence type="ECO:0000313" key="1">
    <source>
        <dbReference type="EMBL" id="PKD43628.1"/>
    </source>
</evidence>
<keyword evidence="2" id="KW-1185">Reference proteome</keyword>
<evidence type="ECO:0000313" key="2">
    <source>
        <dbReference type="Proteomes" id="UP000233398"/>
    </source>
</evidence>
<dbReference type="AlphaFoldDB" id="A0A2N0VHL9"/>